<gene>
    <name evidence="6" type="primary">LOC123140031</name>
</gene>
<proteinExistence type="inferred from homology"/>
<evidence type="ECO:0000256" key="3">
    <source>
        <dbReference type="ARBA" id="ARBA00022801"/>
    </source>
</evidence>
<dbReference type="KEGG" id="taes:123140031"/>
<dbReference type="InterPro" id="IPR003653">
    <property type="entry name" value="Peptidase_C48_C"/>
</dbReference>
<dbReference type="SUPFAM" id="SSF54001">
    <property type="entry name" value="Cysteine proteinases"/>
    <property type="match status" value="1"/>
</dbReference>
<name>A0A3B6PTQ0_WHEAT</name>
<dbReference type="GO" id="GO:0016926">
    <property type="term" value="P:protein desumoylation"/>
    <property type="evidence" value="ECO:0000318"/>
    <property type="project" value="GO_Central"/>
</dbReference>
<accession>A0A3B6PTQ0</accession>
<feature type="domain" description="Ubiquitin-like protease family profile" evidence="5">
    <location>
        <begin position="836"/>
        <end position="1064"/>
    </location>
</feature>
<evidence type="ECO:0000256" key="2">
    <source>
        <dbReference type="ARBA" id="ARBA00022670"/>
    </source>
</evidence>
<evidence type="ECO:0000256" key="1">
    <source>
        <dbReference type="ARBA" id="ARBA00005234"/>
    </source>
</evidence>
<evidence type="ECO:0000256" key="4">
    <source>
        <dbReference type="SAM" id="MobiDB-lite"/>
    </source>
</evidence>
<protein>
    <recommendedName>
        <fullName evidence="5">Ubiquitin-like protease family profile domain-containing protein</fullName>
    </recommendedName>
</protein>
<dbReference type="Proteomes" id="UP000019116">
    <property type="component" value="Chromosome 6B"/>
</dbReference>
<dbReference type="PANTHER" id="PTHR34835">
    <property type="entry name" value="OS07G0283600 PROTEIN-RELATED"/>
    <property type="match status" value="1"/>
</dbReference>
<dbReference type="PROSITE" id="PS50600">
    <property type="entry name" value="ULP_PROTEASE"/>
    <property type="match status" value="1"/>
</dbReference>
<dbReference type="GO" id="GO:0005634">
    <property type="term" value="C:nucleus"/>
    <property type="evidence" value="ECO:0000318"/>
    <property type="project" value="GO_Central"/>
</dbReference>
<feature type="compositionally biased region" description="Basic and acidic residues" evidence="4">
    <location>
        <begin position="24"/>
        <end position="38"/>
    </location>
</feature>
<evidence type="ECO:0000313" key="6">
    <source>
        <dbReference type="EnsemblPlants" id="TraesCS6B02G456100.1"/>
    </source>
</evidence>
<keyword evidence="7" id="KW-1185">Reference proteome</keyword>
<keyword evidence="2" id="KW-0645">Protease</keyword>
<dbReference type="GeneID" id="123140031"/>
<dbReference type="InterPro" id="IPR038765">
    <property type="entry name" value="Papain-like_cys_pep_sf"/>
</dbReference>
<feature type="region of interest" description="Disordered" evidence="4">
    <location>
        <begin position="1"/>
        <end position="56"/>
    </location>
</feature>
<dbReference type="Gramene" id="TraesCS6B02G456100.1">
    <property type="protein sequence ID" value="TraesCS6B02G456100.1"/>
    <property type="gene ID" value="TraesCS6B02G456100"/>
</dbReference>
<sequence length="1110" mass="125236">MARAESSARRACKQEACSTGPAARRSDVGLERSSAELRRRVRHQQASVGGCDGSRQRRRGARCADYAGHIPYSVGYDHSYDPDNEMSSSDSLEKSSTCSDDESVSRRKKMQEDALFGFFKKEALKSLKREFSIFCQNANIKVENKRLKATGLGRDAYSVYATKYFAEILKRMAIGRKNVISKYGFEHLLKFEKTELPSHFTRWIVGCVDTISSQIIIDDQKIIFLSKESVHLVLGLPNSGVVAMPNKERGRSFIMSRFNLSEIPNVTFFGNMLTSEEDLSDEDTFICFMVIVMSCFLFPSSNDHIHTDFLFLPEDPTVTRGFDMCLLVYQWILAGINQYVLFGRETGRKPKAFDFWIYCLAVLYLDKLDFGVKVVEQGTPRILAWKGNLIKHFSELDRKKSNLFGRRPFKKEHLFATEMGARHGIIQQGSMSVSFKEEMLSSYANVLHGQIIQGIIGSAHCDKINESGFQNVQEAIASNVLKFLSGPGVSSLFNAGGQGTLSKLGSLAKQKMGISSEDDRTHKKGLREYGESSDVNEKLKHVKSNISRTTVKINENMVSSIAASKHSDTGTSNNKLPLQPVVENSLSLVHKDSHDALATPECAITKIVEHSNEKVPEVEVVKKVRARVFNTMHREQEFSLINTFPAGLKERNSFLQFSVQHSQGTFTRSISLTGTKKDVGGQIAPPEAGQSNYQMINHMSPIGRTKLFSEDCNIGTSNNPPKLMALADKFSKTSQIIGTKQAPIPVADLSPSMPTKRKADIVDISPTSFGVRQIELAKNADLVYNNLIGLIAKRQCQSTVGVEEVVDVPDDTDNHIIIDELAPDTVLNQGGHDNLIILRPKSLLELPIEENEKFPVSNEECMHYNSIIELAYTKRIQRNYALTYSMVHCNYVSLGQSLMPTGHIDNFLIPCFCRKFFEDHHPSISGRHHFFPNIGEYILNYPKDDKLRSIATSFLGAGSASRGKRLDLSNTLFFPTCLDNHWIVFAVNFKWKLFAFLDSFYDKDSYLHKSIREKFINNFIKLWEIISQTDQHNFKIFKRMYPHVPKQINGNDCGVFATKIMEIWDPTLDLCKIFSHEDIQHIRIQYMNQLFFCKKNTADKSLVTGFNLQG</sequence>
<dbReference type="OMA" id="IGENVCT"/>
<dbReference type="Pfam" id="PF02902">
    <property type="entry name" value="Peptidase_C48"/>
    <property type="match status" value="1"/>
</dbReference>
<dbReference type="GO" id="GO:0016929">
    <property type="term" value="F:deSUMOylase activity"/>
    <property type="evidence" value="ECO:0000318"/>
    <property type="project" value="GO_Central"/>
</dbReference>
<dbReference type="OrthoDB" id="657918at2759"/>
<dbReference type="RefSeq" id="XP_044415698.1">
    <property type="nucleotide sequence ID" value="XM_044559763.1"/>
</dbReference>
<dbReference type="Gramene" id="TraesCS6B03G1264100.1">
    <property type="protein sequence ID" value="TraesCS6B03G1264100.1.CDS"/>
    <property type="gene ID" value="TraesCS6B03G1264100"/>
</dbReference>
<organism evidence="6">
    <name type="scientific">Triticum aestivum</name>
    <name type="common">Wheat</name>
    <dbReference type="NCBI Taxonomy" id="4565"/>
    <lineage>
        <taxon>Eukaryota</taxon>
        <taxon>Viridiplantae</taxon>
        <taxon>Streptophyta</taxon>
        <taxon>Embryophyta</taxon>
        <taxon>Tracheophyta</taxon>
        <taxon>Spermatophyta</taxon>
        <taxon>Magnoliopsida</taxon>
        <taxon>Liliopsida</taxon>
        <taxon>Poales</taxon>
        <taxon>Poaceae</taxon>
        <taxon>BOP clade</taxon>
        <taxon>Pooideae</taxon>
        <taxon>Triticodae</taxon>
        <taxon>Triticeae</taxon>
        <taxon>Triticinae</taxon>
        <taxon>Triticum</taxon>
    </lineage>
</organism>
<evidence type="ECO:0000259" key="5">
    <source>
        <dbReference type="PROSITE" id="PS50600"/>
    </source>
</evidence>
<reference evidence="6" key="2">
    <citation type="submission" date="2018-10" db="UniProtKB">
        <authorList>
            <consortium name="EnsemblPlants"/>
        </authorList>
    </citation>
    <scope>IDENTIFICATION</scope>
</reference>
<dbReference type="AlphaFoldDB" id="A0A3B6PTQ0"/>
<keyword evidence="3" id="KW-0378">Hydrolase</keyword>
<reference evidence="6" key="1">
    <citation type="submission" date="2018-08" db="EMBL/GenBank/DDBJ databases">
        <authorList>
            <person name="Rossello M."/>
        </authorList>
    </citation>
    <scope>NUCLEOTIDE SEQUENCE [LARGE SCALE GENOMIC DNA]</scope>
    <source>
        <strain evidence="6">cv. Chinese Spring</strain>
    </source>
</reference>
<dbReference type="Gene3D" id="3.40.395.10">
    <property type="entry name" value="Adenoviral Proteinase, Chain A"/>
    <property type="match status" value="1"/>
</dbReference>
<evidence type="ECO:0000313" key="7">
    <source>
        <dbReference type="Proteomes" id="UP000019116"/>
    </source>
</evidence>
<dbReference type="EnsemblPlants" id="TraesCS6B02G456100.1">
    <property type="protein sequence ID" value="TraesCS6B02G456100.1"/>
    <property type="gene ID" value="TraesCS6B02G456100"/>
</dbReference>
<feature type="compositionally biased region" description="Low complexity" evidence="4">
    <location>
        <begin position="87"/>
        <end position="98"/>
    </location>
</feature>
<dbReference type="STRING" id="4565.A0A3B6PTQ0"/>
<dbReference type="PANTHER" id="PTHR34835:SF60">
    <property type="entry name" value="OS10G0490300 PROTEIN"/>
    <property type="match status" value="1"/>
</dbReference>
<comment type="similarity">
    <text evidence="1">Belongs to the peptidase C48 family.</text>
</comment>
<feature type="region of interest" description="Disordered" evidence="4">
    <location>
        <begin position="78"/>
        <end position="105"/>
    </location>
</feature>
<dbReference type="GO" id="GO:0006508">
    <property type="term" value="P:proteolysis"/>
    <property type="evidence" value="ECO:0007669"/>
    <property type="project" value="UniProtKB-KW"/>
</dbReference>